<feature type="chain" id="PRO_5038595330" evidence="1">
    <location>
        <begin position="24"/>
        <end position="491"/>
    </location>
</feature>
<evidence type="ECO:0000256" key="1">
    <source>
        <dbReference type="SAM" id="SignalP"/>
    </source>
</evidence>
<protein>
    <submittedName>
        <fullName evidence="4">Penicillin-binding protein</fullName>
    </submittedName>
</protein>
<gene>
    <name evidence="4" type="ORF">AQJ91_45125</name>
</gene>
<dbReference type="STRING" id="909626.AQJ91_45125"/>
<dbReference type="Proteomes" id="UP000053260">
    <property type="component" value="Unassembled WGS sequence"/>
</dbReference>
<evidence type="ECO:0000313" key="5">
    <source>
        <dbReference type="Proteomes" id="UP000053260"/>
    </source>
</evidence>
<dbReference type="SUPFAM" id="SSF56601">
    <property type="entry name" value="beta-lactamase/transpeptidase-like"/>
    <property type="match status" value="1"/>
</dbReference>
<organism evidence="4 5">
    <name type="scientific">Streptomyces dysideae</name>
    <dbReference type="NCBI Taxonomy" id="909626"/>
    <lineage>
        <taxon>Bacteria</taxon>
        <taxon>Bacillati</taxon>
        <taxon>Actinomycetota</taxon>
        <taxon>Actinomycetes</taxon>
        <taxon>Kitasatosporales</taxon>
        <taxon>Streptomycetaceae</taxon>
        <taxon>Streptomyces</taxon>
    </lineage>
</organism>
<dbReference type="EMBL" id="LMXB01000133">
    <property type="protein sequence ID" value="KUO14747.1"/>
    <property type="molecule type" value="Genomic_DNA"/>
</dbReference>
<dbReference type="InterPro" id="IPR012338">
    <property type="entry name" value="Beta-lactam/transpept-like"/>
</dbReference>
<dbReference type="GO" id="GO:0071555">
    <property type="term" value="P:cell wall organization"/>
    <property type="evidence" value="ECO:0007669"/>
    <property type="project" value="TreeGrafter"/>
</dbReference>
<feature type="domain" description="Penicillin-binding protein transpeptidase" evidence="2">
    <location>
        <begin position="155"/>
        <end position="479"/>
    </location>
</feature>
<dbReference type="OrthoDB" id="9766847at2"/>
<dbReference type="Pfam" id="PF00905">
    <property type="entry name" value="Transpeptidase"/>
    <property type="match status" value="1"/>
</dbReference>
<dbReference type="InterPro" id="IPR050515">
    <property type="entry name" value="Beta-lactam/transpept"/>
</dbReference>
<dbReference type="GO" id="GO:0005886">
    <property type="term" value="C:plasma membrane"/>
    <property type="evidence" value="ECO:0007669"/>
    <property type="project" value="TreeGrafter"/>
</dbReference>
<dbReference type="AlphaFoldDB" id="A0A117RXL6"/>
<dbReference type="PANTHER" id="PTHR30627">
    <property type="entry name" value="PEPTIDOGLYCAN D,D-TRANSPEPTIDASE"/>
    <property type="match status" value="1"/>
</dbReference>
<dbReference type="Gene3D" id="3.90.1310.10">
    <property type="entry name" value="Penicillin-binding protein 2a (Domain 2)"/>
    <property type="match status" value="1"/>
</dbReference>
<dbReference type="RefSeq" id="WP_067035105.1">
    <property type="nucleotide sequence ID" value="NZ_KQ949129.1"/>
</dbReference>
<reference evidence="4 5" key="1">
    <citation type="submission" date="2015-10" db="EMBL/GenBank/DDBJ databases">
        <title>Draft genome sequence of Streptomyces sp. RV15, isolated from a marine sponge.</title>
        <authorList>
            <person name="Ruckert C."/>
            <person name="Abdelmohsen U.R."/>
            <person name="Winkler A."/>
            <person name="Hentschel U."/>
            <person name="Kalinowski J."/>
            <person name="Kampfer P."/>
            <person name="Glaeser S."/>
        </authorList>
    </citation>
    <scope>NUCLEOTIDE SEQUENCE [LARGE SCALE GENOMIC DNA]</scope>
    <source>
        <strain evidence="4 5">RV15</strain>
    </source>
</reference>
<comment type="caution">
    <text evidence="4">The sequence shown here is derived from an EMBL/GenBank/DDBJ whole genome shotgun (WGS) entry which is preliminary data.</text>
</comment>
<dbReference type="Pfam" id="PF21922">
    <property type="entry name" value="PBP_dimer_2"/>
    <property type="match status" value="1"/>
</dbReference>
<dbReference type="PANTHER" id="PTHR30627:SF24">
    <property type="entry name" value="PENICILLIN-BINDING PROTEIN 4B"/>
    <property type="match status" value="1"/>
</dbReference>
<keyword evidence="1" id="KW-0732">Signal</keyword>
<accession>A0A117RXL6</accession>
<proteinExistence type="predicted"/>
<evidence type="ECO:0000259" key="3">
    <source>
        <dbReference type="Pfam" id="PF21922"/>
    </source>
</evidence>
<evidence type="ECO:0000259" key="2">
    <source>
        <dbReference type="Pfam" id="PF00905"/>
    </source>
</evidence>
<dbReference type="InterPro" id="IPR001460">
    <property type="entry name" value="PCN-bd_Tpept"/>
</dbReference>
<evidence type="ECO:0000313" key="4">
    <source>
        <dbReference type="EMBL" id="KUO14747.1"/>
    </source>
</evidence>
<sequence length="491" mass="51204">MTRHLRHAVVFCALLLVALLVNATRIQVFQAQAYDDNPANRRQSIARYGQPRGDILVGGEPVTGSRDSGDRLRYERTYRDGPLYAPVTGFASQEYGTTFLEEAEDGVLSGTDPMLSGFPLWNDFIRAQSPGGDVVTTLDRAAQEAAYEGLAGRKGAVAAVEPSTGRILALVSAPSYDPAALSGNGPAVARSWARLNGDADKPMLNRAVRQTYPPGSTFKVVTAAAALDSGVVTDLDAPTDSPAPYTLPGTRTSLTNDADGCEDVSMRTAFEWSCNTVFAKLGVAVGVEDMVATAQAFGFNDAGLRIPFSVAESTFDTSVDKAQLALSSIGQYNTRATPLQMAMVSAAVANGGQVRLPHLVERRTRAGGTTIATTGSRPLRQAMHPSTAVRLKELMRDVVTEGTGMNAAIPGATVGGKTGTAQHGIGNSGTPYAWFVSWAQGGRDMTPKVAVAVVVEDADADRGEISGGGDAAPIARAVMAAVLGSPAGGGR</sequence>
<dbReference type="Gene3D" id="3.40.710.10">
    <property type="entry name" value="DD-peptidase/beta-lactamase superfamily"/>
    <property type="match status" value="1"/>
</dbReference>
<feature type="signal peptide" evidence="1">
    <location>
        <begin position="1"/>
        <end position="23"/>
    </location>
</feature>
<feature type="domain" description="Penicillin binding protein A dimerisation" evidence="3">
    <location>
        <begin position="52"/>
        <end position="134"/>
    </location>
</feature>
<dbReference type="GO" id="GO:0071972">
    <property type="term" value="F:peptidoglycan L,D-transpeptidase activity"/>
    <property type="evidence" value="ECO:0007669"/>
    <property type="project" value="TreeGrafter"/>
</dbReference>
<dbReference type="GO" id="GO:0008658">
    <property type="term" value="F:penicillin binding"/>
    <property type="evidence" value="ECO:0007669"/>
    <property type="project" value="InterPro"/>
</dbReference>
<name>A0A117RXL6_9ACTN</name>
<dbReference type="InterPro" id="IPR054120">
    <property type="entry name" value="PBPA_dimer"/>
</dbReference>
<keyword evidence="5" id="KW-1185">Reference proteome</keyword>